<feature type="compositionally biased region" description="Basic and acidic residues" evidence="1">
    <location>
        <begin position="201"/>
        <end position="226"/>
    </location>
</feature>
<feature type="domain" description="Hyaluronan/mRNA-binding protein" evidence="2">
    <location>
        <begin position="40"/>
        <end position="129"/>
    </location>
</feature>
<dbReference type="InterPro" id="IPR006861">
    <property type="entry name" value="HABP4_PAIRBP1-bd"/>
</dbReference>
<evidence type="ECO:0000256" key="1">
    <source>
        <dbReference type="SAM" id="MobiDB-lite"/>
    </source>
</evidence>
<dbReference type="PANTHER" id="PTHR12299:SF17">
    <property type="entry name" value="AT19571P-RELATED"/>
    <property type="match status" value="1"/>
</dbReference>
<dbReference type="Gene3D" id="6.10.140.1040">
    <property type="match status" value="1"/>
</dbReference>
<dbReference type="Proteomes" id="UP001165060">
    <property type="component" value="Unassembled WGS sequence"/>
</dbReference>
<keyword evidence="4" id="KW-1185">Reference proteome</keyword>
<feature type="non-terminal residue" evidence="3">
    <location>
        <position position="1"/>
    </location>
</feature>
<gene>
    <name evidence="3" type="ORF">TeGR_g7013</name>
</gene>
<dbReference type="EMBL" id="BRYB01006051">
    <property type="protein sequence ID" value="GMI32640.1"/>
    <property type="molecule type" value="Genomic_DNA"/>
</dbReference>
<evidence type="ECO:0000313" key="3">
    <source>
        <dbReference type="EMBL" id="GMI32640.1"/>
    </source>
</evidence>
<feature type="compositionally biased region" description="Basic and acidic residues" evidence="1">
    <location>
        <begin position="40"/>
        <end position="57"/>
    </location>
</feature>
<evidence type="ECO:0000259" key="2">
    <source>
        <dbReference type="SMART" id="SM01233"/>
    </source>
</evidence>
<feature type="compositionally biased region" description="Basic and acidic residues" evidence="1">
    <location>
        <begin position="161"/>
        <end position="180"/>
    </location>
</feature>
<feature type="region of interest" description="Disordered" evidence="1">
    <location>
        <begin position="152"/>
        <end position="274"/>
    </location>
</feature>
<sequence>QPPLTLPPAQKEIIEPSKKAPGPKDRKDTRGNNTKPANNGKREFERKSGTGRGREVAKGGAGGHNWGSEKDAAREGEEAGADKEEEKEKRPPREPSPETFSYDQYLAKKKEEAAAKSNELFKAQKLKTVDNEFAAVKDLKIEETDFLKMGTGKALRKKNSEKKEVVKIDAAFRHKPIQQDDRDDDAAERADRGGRGGGRGGRGEGRGGRGEGRGGRGGRGRGDRANAEPGVGRSFSEGGRGTRMPDDRRPAGGRGGRGGRGLDVSSAELFPALA</sequence>
<feature type="compositionally biased region" description="Basic and acidic residues" evidence="1">
    <location>
        <begin position="67"/>
        <end position="96"/>
    </location>
</feature>
<feature type="compositionally biased region" description="Basic and acidic residues" evidence="1">
    <location>
        <begin position="12"/>
        <end position="30"/>
    </location>
</feature>
<dbReference type="SMART" id="SM01233">
    <property type="entry name" value="HABP4_PAI-RBP1"/>
    <property type="match status" value="1"/>
</dbReference>
<accession>A0ABQ6MUD7</accession>
<feature type="compositionally biased region" description="Gly residues" evidence="1">
    <location>
        <begin position="252"/>
        <end position="261"/>
    </location>
</feature>
<dbReference type="PANTHER" id="PTHR12299">
    <property type="entry name" value="HYALURONIC ACID-BINDING PROTEIN 4"/>
    <property type="match status" value="1"/>
</dbReference>
<dbReference type="InterPro" id="IPR039764">
    <property type="entry name" value="HABP4/SERBP1-like"/>
</dbReference>
<comment type="caution">
    <text evidence="3">The sequence shown here is derived from an EMBL/GenBank/DDBJ whole genome shotgun (WGS) entry which is preliminary data.</text>
</comment>
<organism evidence="3 4">
    <name type="scientific">Tetraparma gracilis</name>
    <dbReference type="NCBI Taxonomy" id="2962635"/>
    <lineage>
        <taxon>Eukaryota</taxon>
        <taxon>Sar</taxon>
        <taxon>Stramenopiles</taxon>
        <taxon>Ochrophyta</taxon>
        <taxon>Bolidophyceae</taxon>
        <taxon>Parmales</taxon>
        <taxon>Triparmaceae</taxon>
        <taxon>Tetraparma</taxon>
    </lineage>
</organism>
<feature type="region of interest" description="Disordered" evidence="1">
    <location>
        <begin position="1"/>
        <end position="106"/>
    </location>
</feature>
<reference evidence="3 4" key="1">
    <citation type="journal article" date="2023" name="Commun. Biol.">
        <title>Genome analysis of Parmales, the sister group of diatoms, reveals the evolutionary specialization of diatoms from phago-mixotrophs to photoautotrophs.</title>
        <authorList>
            <person name="Ban H."/>
            <person name="Sato S."/>
            <person name="Yoshikawa S."/>
            <person name="Yamada K."/>
            <person name="Nakamura Y."/>
            <person name="Ichinomiya M."/>
            <person name="Sato N."/>
            <person name="Blanc-Mathieu R."/>
            <person name="Endo H."/>
            <person name="Kuwata A."/>
            <person name="Ogata H."/>
        </authorList>
    </citation>
    <scope>NUCLEOTIDE SEQUENCE [LARGE SCALE GENOMIC DNA]</scope>
</reference>
<protein>
    <recommendedName>
        <fullName evidence="2">Hyaluronan/mRNA-binding protein domain-containing protein</fullName>
    </recommendedName>
</protein>
<proteinExistence type="predicted"/>
<dbReference type="Pfam" id="PF04774">
    <property type="entry name" value="HABP4_PAI-RBP1"/>
    <property type="match status" value="1"/>
</dbReference>
<evidence type="ECO:0000313" key="4">
    <source>
        <dbReference type="Proteomes" id="UP001165060"/>
    </source>
</evidence>
<name>A0ABQ6MUD7_9STRA</name>